<proteinExistence type="predicted"/>
<organism evidence="2 3">
    <name type="scientific">Sutcliffiella tianshenii</name>
    <dbReference type="NCBI Taxonomy" id="1463404"/>
    <lineage>
        <taxon>Bacteria</taxon>
        <taxon>Bacillati</taxon>
        <taxon>Bacillota</taxon>
        <taxon>Bacilli</taxon>
        <taxon>Bacillales</taxon>
        <taxon>Bacillaceae</taxon>
        <taxon>Sutcliffiella</taxon>
    </lineage>
</organism>
<dbReference type="Gene3D" id="3.40.190.10">
    <property type="entry name" value="Periplasmic binding protein-like II"/>
    <property type="match status" value="2"/>
</dbReference>
<evidence type="ECO:0000313" key="2">
    <source>
        <dbReference type="EMBL" id="MBM7619705.1"/>
    </source>
</evidence>
<sequence length="410" mass="46812">MIKKLALIVIIVLSLSACQSESSESAEELLQKDWSEIEESAKGTTVRMYMWGGDDGINRYMDEFVAPRLKEEHDITLERVPMDTNEILQKLFNEKKAGKEKGTIDVIWINGENFKNAKDNELLVGPFTEKLPNVQKYVESESLDIQYDFGTEVEGLEAPWGKVQFVYFYDEEKIADPPKSFGELKAWVKENPGRFTYPEAADFTGNAFLRHLLYEEVASPDELLESGFNEDLLESGEENLWSYLRDIKPYLWREGKTYPSDLTELDRLYNQGEVWMTFGYNEARAESLIKNGNFPKSTKSFIMDSGSIGNTHFLAVPFNSPNKAGAMASINYLLSPEAQLMKYDSTYWGENIALDPGKLSEEDKAKMESMDRGASVLPPEELAEKNLPEVDAKYVNWIKEHWINEVVKTD</sequence>
<evidence type="ECO:0000256" key="1">
    <source>
        <dbReference type="SAM" id="SignalP"/>
    </source>
</evidence>
<comment type="caution">
    <text evidence="2">The sequence shown here is derived from an EMBL/GenBank/DDBJ whole genome shotgun (WGS) entry which is preliminary data.</text>
</comment>
<gene>
    <name evidence="2" type="ORF">JOC95_001557</name>
</gene>
<dbReference type="PROSITE" id="PS51257">
    <property type="entry name" value="PROKAR_LIPOPROTEIN"/>
    <property type="match status" value="1"/>
</dbReference>
<dbReference type="SUPFAM" id="SSF53850">
    <property type="entry name" value="Periplasmic binding protein-like II"/>
    <property type="match status" value="1"/>
</dbReference>
<dbReference type="Pfam" id="PF13416">
    <property type="entry name" value="SBP_bac_8"/>
    <property type="match status" value="1"/>
</dbReference>
<evidence type="ECO:0000313" key="3">
    <source>
        <dbReference type="Proteomes" id="UP000737402"/>
    </source>
</evidence>
<dbReference type="PIRSF" id="PIRSF029172">
    <property type="entry name" value="UCP029172_ABC_sbc_YnjB"/>
    <property type="match status" value="1"/>
</dbReference>
<keyword evidence="1" id="KW-0732">Signal</keyword>
<feature type="chain" id="PRO_5046149074" evidence="1">
    <location>
        <begin position="20"/>
        <end position="410"/>
    </location>
</feature>
<protein>
    <submittedName>
        <fullName evidence="2">Spermidine/putrescine transport system substrate-binding protein</fullName>
    </submittedName>
</protein>
<dbReference type="InterPro" id="IPR006059">
    <property type="entry name" value="SBP"/>
</dbReference>
<feature type="signal peptide" evidence="1">
    <location>
        <begin position="1"/>
        <end position="19"/>
    </location>
</feature>
<dbReference type="Proteomes" id="UP000737402">
    <property type="component" value="Unassembled WGS sequence"/>
</dbReference>
<dbReference type="PANTHER" id="PTHR42779:SF1">
    <property type="entry name" value="PROTEIN YNJB"/>
    <property type="match status" value="1"/>
</dbReference>
<keyword evidence="3" id="KW-1185">Reference proteome</keyword>
<dbReference type="RefSeq" id="WP_204414903.1">
    <property type="nucleotide sequence ID" value="NZ_JAFBED010000003.1"/>
</dbReference>
<accession>A0ABS2NYF0</accession>
<dbReference type="EMBL" id="JAFBED010000003">
    <property type="protein sequence ID" value="MBM7619705.1"/>
    <property type="molecule type" value="Genomic_DNA"/>
</dbReference>
<dbReference type="NCBIfam" id="NF008633">
    <property type="entry name" value="PRK11622.1"/>
    <property type="match status" value="1"/>
</dbReference>
<reference evidence="2 3" key="1">
    <citation type="submission" date="2021-01" db="EMBL/GenBank/DDBJ databases">
        <title>Genomic Encyclopedia of Type Strains, Phase IV (KMG-IV): sequencing the most valuable type-strain genomes for metagenomic binning, comparative biology and taxonomic classification.</title>
        <authorList>
            <person name="Goeker M."/>
        </authorList>
    </citation>
    <scope>NUCLEOTIDE SEQUENCE [LARGE SCALE GENOMIC DNA]</scope>
    <source>
        <strain evidence="2 3">DSM 25879</strain>
    </source>
</reference>
<dbReference type="PANTHER" id="PTHR42779">
    <property type="entry name" value="PROTEIN YNJB"/>
    <property type="match status" value="1"/>
</dbReference>
<dbReference type="InterPro" id="IPR027020">
    <property type="entry name" value="YnjB"/>
</dbReference>
<name>A0ABS2NYF0_9BACI</name>